<keyword evidence="3" id="KW-1185">Reference proteome</keyword>
<sequence length="472" mass="50798">MERMMPHLRAKFGDLVGEGDSDDGHSVECVGQNNRENPTNPIASAPVQDKGKAKVGDPQNPSAPVPPRKNANPASRPTQAQKAIDSSGLGCPSAVKVLQWRRSSSSPLLYSGGGLHHLLSFIAEEIFTISSSYSVGESYVRRIAEAPLLENFKMPQIELHDGCTDPKTHLAKYSKMIQGKKVLLRLGLELLLGRIPVEALETIPENKPISERDLSVDSRRGEGAKIPSSVQGVRMEEIIKKEAQYRAFSEDQLKRFVVAYSDGGTPGASTSGRDTPESEILKSWNNQISVAMDEARKSQEKGKKKTKTKASRTRKSPPPLTSSSSDIREISPPIKTGLSPPGHPTLASGQKGPSTSQKASEVLLAPGEQSSQIIPPIGVIILDATPNVEGSDDSLDGLVFPSKGTPAKSKRKGSKTSSNLSAKRVKPNSTDPHQPVVRGKAPSLGFSFPMRPPAGHEYLTKASILKKGHERE</sequence>
<dbReference type="EnsemblPlants" id="evm.model.03.1158">
    <property type="protein sequence ID" value="cds.evm.model.03.1158"/>
    <property type="gene ID" value="evm.TU.03.1158"/>
</dbReference>
<feature type="compositionally biased region" description="Basic residues" evidence="1">
    <location>
        <begin position="1"/>
        <end position="10"/>
    </location>
</feature>
<feature type="compositionally biased region" description="Polar residues" evidence="1">
    <location>
        <begin position="72"/>
        <end position="81"/>
    </location>
</feature>
<dbReference type="Gramene" id="evm.model.03.1158">
    <property type="protein sequence ID" value="cds.evm.model.03.1158"/>
    <property type="gene ID" value="evm.TU.03.1158"/>
</dbReference>
<dbReference type="EMBL" id="UZAU01000286">
    <property type="status" value="NOT_ANNOTATED_CDS"/>
    <property type="molecule type" value="Genomic_DNA"/>
</dbReference>
<dbReference type="AlphaFoldDB" id="A0A803P470"/>
<protein>
    <submittedName>
        <fullName evidence="2">Uncharacterized protein</fullName>
    </submittedName>
</protein>
<feature type="region of interest" description="Disordered" evidence="1">
    <location>
        <begin position="1"/>
        <end position="87"/>
    </location>
</feature>
<feature type="region of interest" description="Disordered" evidence="1">
    <location>
        <begin position="386"/>
        <end position="472"/>
    </location>
</feature>
<accession>A0A803P470</accession>
<organism evidence="2 3">
    <name type="scientific">Cannabis sativa</name>
    <name type="common">Hemp</name>
    <name type="synonym">Marijuana</name>
    <dbReference type="NCBI Taxonomy" id="3483"/>
    <lineage>
        <taxon>Eukaryota</taxon>
        <taxon>Viridiplantae</taxon>
        <taxon>Streptophyta</taxon>
        <taxon>Embryophyta</taxon>
        <taxon>Tracheophyta</taxon>
        <taxon>Spermatophyta</taxon>
        <taxon>Magnoliopsida</taxon>
        <taxon>eudicotyledons</taxon>
        <taxon>Gunneridae</taxon>
        <taxon>Pentapetalae</taxon>
        <taxon>rosids</taxon>
        <taxon>fabids</taxon>
        <taxon>Rosales</taxon>
        <taxon>Cannabaceae</taxon>
        <taxon>Cannabis</taxon>
    </lineage>
</organism>
<reference evidence="2" key="2">
    <citation type="submission" date="2021-03" db="UniProtKB">
        <authorList>
            <consortium name="EnsemblPlants"/>
        </authorList>
    </citation>
    <scope>IDENTIFICATION</scope>
</reference>
<reference evidence="2" key="1">
    <citation type="submission" date="2018-11" db="EMBL/GenBank/DDBJ databases">
        <authorList>
            <person name="Grassa J C."/>
        </authorList>
    </citation>
    <scope>NUCLEOTIDE SEQUENCE [LARGE SCALE GENOMIC DNA]</scope>
</reference>
<feature type="region of interest" description="Disordered" evidence="1">
    <location>
        <begin position="293"/>
        <end position="369"/>
    </location>
</feature>
<evidence type="ECO:0000313" key="3">
    <source>
        <dbReference type="Proteomes" id="UP000596661"/>
    </source>
</evidence>
<proteinExistence type="predicted"/>
<feature type="compositionally biased region" description="Polar residues" evidence="1">
    <location>
        <begin position="415"/>
        <end position="432"/>
    </location>
</feature>
<evidence type="ECO:0000256" key="1">
    <source>
        <dbReference type="SAM" id="MobiDB-lite"/>
    </source>
</evidence>
<feature type="compositionally biased region" description="Basic residues" evidence="1">
    <location>
        <begin position="302"/>
        <end position="315"/>
    </location>
</feature>
<feature type="compositionally biased region" description="Polar residues" evidence="1">
    <location>
        <begin position="31"/>
        <end position="42"/>
    </location>
</feature>
<dbReference type="Proteomes" id="UP000596661">
    <property type="component" value="Chromosome 3"/>
</dbReference>
<name>A0A803P470_CANSA</name>
<evidence type="ECO:0000313" key="2">
    <source>
        <dbReference type="EnsemblPlants" id="cds.evm.model.03.1158"/>
    </source>
</evidence>
<feature type="compositionally biased region" description="Polar residues" evidence="1">
    <location>
        <begin position="347"/>
        <end position="359"/>
    </location>
</feature>